<dbReference type="OrthoDB" id="3269001at2759"/>
<proteinExistence type="predicted"/>
<evidence type="ECO:0000313" key="2">
    <source>
        <dbReference type="EMBL" id="RDX39689.1"/>
    </source>
</evidence>
<name>A0A371CHC6_9APHY</name>
<protein>
    <submittedName>
        <fullName evidence="2">Uncharacterized protein</fullName>
    </submittedName>
</protein>
<sequence length="825" mass="93567">MYLIGIIPGPTKPSIDQINHFLRLVVDDLLVLWNPGVRYKRTPKYKFGRLFRAALIPLICDILAAKQVTGLGAHGSKFFCSFCYLTLDHIEDFDRSKWPERDLRDHILHAEQWRDAMSAQERKDLFDLYGIRWTELLRLPYWDPIRYTVVDSMHNLYLGLLKNHCRDIWGIDVDVLDGDAATHPTKKPPRFPARDEWAEGLQTLYHGTIEELGKCRKAVLWHLCDKNDLRRAGAKRQLTRTLNEWANTTQDVGSGGQNGNPHISEYLGKDIVRAEASLARGSNPSTIKKYKKPVLIQICTRRALATTGTCSDLAERLCADQRTRPVSTQQPHELLLRFVYQYRQASESPAANSTGKVKHYTTSTVALGRQSLDAFLVVREAMELPSWVNPAPKGFGTTEFGKLSADQWHTTCTIVLPVALIWAWGEGEPRRQAMLANFLDLVSAVVLAGLLELSEANVKRYDMFMRRYLEGLKTLYKEGVIKPNHHYALHLPDFMRLFAAVHSWRAFGFERLNYNLQGTNTNLKFGEMEATFTKAHCRAANVRPVVHDNKVGHVMQEFIDVLNKQSGEDVRGMRLDAILRSHNTPHDDPAPRTSTSTQDSLCSSKKPKETFLLDDDCYDVLLTMLNREVGRLQYVDGPPENTIGRLRLPHAAIRVPKLFISGVFYHSCRSAPRNSNILFTHPASAEVRAGFIKDIFVHSRPSLGGTSTVEETYLAVSGYVELSPTDLAQDKFRKFPIAGGRLVYARTDPRVYIVRPSQIVCHFAKTKLQVTNITAPCIHVLPLDRVSVHITLLQNLLSDHQFRSSYASSLHKNCMMWTTKSELCI</sequence>
<evidence type="ECO:0000256" key="1">
    <source>
        <dbReference type="SAM" id="MobiDB-lite"/>
    </source>
</evidence>
<keyword evidence="3" id="KW-1185">Reference proteome</keyword>
<accession>A0A371CHC6</accession>
<reference evidence="2 3" key="1">
    <citation type="journal article" date="2018" name="Biotechnol. Biofuels">
        <title>Integrative visual omics of the white-rot fungus Polyporus brumalis exposes the biotechnological potential of its oxidative enzymes for delignifying raw plant biomass.</title>
        <authorList>
            <person name="Miyauchi S."/>
            <person name="Rancon A."/>
            <person name="Drula E."/>
            <person name="Hage H."/>
            <person name="Chaduli D."/>
            <person name="Favel A."/>
            <person name="Grisel S."/>
            <person name="Henrissat B."/>
            <person name="Herpoel-Gimbert I."/>
            <person name="Ruiz-Duenas F.J."/>
            <person name="Chevret D."/>
            <person name="Hainaut M."/>
            <person name="Lin J."/>
            <person name="Wang M."/>
            <person name="Pangilinan J."/>
            <person name="Lipzen A."/>
            <person name="Lesage-Meessen L."/>
            <person name="Navarro D."/>
            <person name="Riley R."/>
            <person name="Grigoriev I.V."/>
            <person name="Zhou S."/>
            <person name="Raouche S."/>
            <person name="Rosso M.N."/>
        </authorList>
    </citation>
    <scope>NUCLEOTIDE SEQUENCE [LARGE SCALE GENOMIC DNA]</scope>
    <source>
        <strain evidence="2 3">BRFM 1820</strain>
    </source>
</reference>
<dbReference type="Proteomes" id="UP000256964">
    <property type="component" value="Unassembled WGS sequence"/>
</dbReference>
<dbReference type="STRING" id="139420.A0A371CHC6"/>
<feature type="compositionally biased region" description="Polar residues" evidence="1">
    <location>
        <begin position="592"/>
        <end position="603"/>
    </location>
</feature>
<gene>
    <name evidence="2" type="ORF">OH76DRAFT_1367271</name>
</gene>
<dbReference type="EMBL" id="KZ857677">
    <property type="protein sequence ID" value="RDX39689.1"/>
    <property type="molecule type" value="Genomic_DNA"/>
</dbReference>
<feature type="region of interest" description="Disordered" evidence="1">
    <location>
        <begin position="581"/>
        <end position="603"/>
    </location>
</feature>
<organism evidence="2 3">
    <name type="scientific">Lentinus brumalis</name>
    <dbReference type="NCBI Taxonomy" id="2498619"/>
    <lineage>
        <taxon>Eukaryota</taxon>
        <taxon>Fungi</taxon>
        <taxon>Dikarya</taxon>
        <taxon>Basidiomycota</taxon>
        <taxon>Agaricomycotina</taxon>
        <taxon>Agaricomycetes</taxon>
        <taxon>Polyporales</taxon>
        <taxon>Polyporaceae</taxon>
        <taxon>Lentinus</taxon>
    </lineage>
</organism>
<evidence type="ECO:0000313" key="3">
    <source>
        <dbReference type="Proteomes" id="UP000256964"/>
    </source>
</evidence>
<dbReference type="PANTHER" id="PTHR46579:SF1">
    <property type="entry name" value="F5_8 TYPE C DOMAIN-CONTAINING PROTEIN"/>
    <property type="match status" value="1"/>
</dbReference>
<feature type="compositionally biased region" description="Basic and acidic residues" evidence="1">
    <location>
        <begin position="581"/>
        <end position="590"/>
    </location>
</feature>
<dbReference type="PANTHER" id="PTHR46579">
    <property type="entry name" value="F5/8 TYPE C DOMAIN-CONTAINING PROTEIN-RELATED"/>
    <property type="match status" value="1"/>
</dbReference>
<dbReference type="AlphaFoldDB" id="A0A371CHC6"/>